<keyword evidence="2" id="KW-1185">Reference proteome</keyword>
<accession>A0ABT5DIF2</accession>
<protein>
    <submittedName>
        <fullName evidence="1">Uncharacterized protein</fullName>
    </submittedName>
</protein>
<name>A0ABT5DIF2_9BACT</name>
<reference evidence="1 2" key="1">
    <citation type="submission" date="2022-11" db="EMBL/GenBank/DDBJ databases">
        <title>Minimal conservation of predation-associated metabolite biosynthetic gene clusters underscores biosynthetic potential of Myxococcota including descriptions for ten novel species: Archangium lansinium sp. nov., Myxococcus landrumus sp. nov., Nannocystis bai.</title>
        <authorList>
            <person name="Ahearne A."/>
            <person name="Stevens C."/>
            <person name="Dowd S."/>
        </authorList>
    </citation>
    <scope>NUCLEOTIDE SEQUENCE [LARGE SCALE GENOMIC DNA]</scope>
    <source>
        <strain evidence="1 2">NCWAL01</strain>
    </source>
</reference>
<dbReference type="EMBL" id="JAQNDM010000002">
    <property type="protein sequence ID" value="MDC0712111.1"/>
    <property type="molecule type" value="Genomic_DNA"/>
</dbReference>
<dbReference type="Proteomes" id="UP001221838">
    <property type="component" value="Unassembled WGS sequence"/>
</dbReference>
<gene>
    <name evidence="1" type="ORF">POL68_26835</name>
</gene>
<proteinExistence type="predicted"/>
<evidence type="ECO:0000313" key="1">
    <source>
        <dbReference type="EMBL" id="MDC0712111.1"/>
    </source>
</evidence>
<sequence>MPYILKTYATGAQLSVTNNNPQDTGNFEAFAQAGWNPAAQGLNLVVGAIYRMDGPDGVNRQIKIKSVGAGLNSITYERDGIA</sequence>
<dbReference type="RefSeq" id="WP_272142182.1">
    <property type="nucleotide sequence ID" value="NZ_JAQNDM010000002.1"/>
</dbReference>
<comment type="caution">
    <text evidence="1">The sequence shown here is derived from an EMBL/GenBank/DDBJ whole genome shotgun (WGS) entry which is preliminary data.</text>
</comment>
<evidence type="ECO:0000313" key="2">
    <source>
        <dbReference type="Proteomes" id="UP001221838"/>
    </source>
</evidence>
<organism evidence="1 2">
    <name type="scientific">Stigmatella ashevillensis</name>
    <dbReference type="NCBI Taxonomy" id="2995309"/>
    <lineage>
        <taxon>Bacteria</taxon>
        <taxon>Pseudomonadati</taxon>
        <taxon>Myxococcota</taxon>
        <taxon>Myxococcia</taxon>
        <taxon>Myxococcales</taxon>
        <taxon>Cystobacterineae</taxon>
        <taxon>Archangiaceae</taxon>
        <taxon>Stigmatella</taxon>
    </lineage>
</organism>